<evidence type="ECO:0000256" key="3">
    <source>
        <dbReference type="ARBA" id="ARBA00011233"/>
    </source>
</evidence>
<dbReference type="SMART" id="SM00607">
    <property type="entry name" value="FTP"/>
    <property type="match status" value="1"/>
</dbReference>
<dbReference type="PANTHER" id="PTHR45713:SF6">
    <property type="entry name" value="F5_8 TYPE C DOMAIN-CONTAINING PROTEIN"/>
    <property type="match status" value="1"/>
</dbReference>
<evidence type="ECO:0000256" key="5">
    <source>
        <dbReference type="ARBA" id="ARBA00022734"/>
    </source>
</evidence>
<reference evidence="10" key="1">
    <citation type="submission" date="2018-11" db="EMBL/GenBank/DDBJ databases">
        <authorList>
            <person name="Alioto T."/>
            <person name="Alioto T."/>
        </authorList>
    </citation>
    <scope>NUCLEOTIDE SEQUENCE</scope>
</reference>
<dbReference type="Gene3D" id="2.60.120.260">
    <property type="entry name" value="Galactose-binding domain-like"/>
    <property type="match status" value="1"/>
</dbReference>
<evidence type="ECO:0000256" key="1">
    <source>
        <dbReference type="ARBA" id="ARBA00002219"/>
    </source>
</evidence>
<dbReference type="AlphaFoldDB" id="A0A8B6GAD4"/>
<comment type="caution">
    <text evidence="10">The sequence shown here is derived from an EMBL/GenBank/DDBJ whole genome shotgun (WGS) entry which is preliminary data.</text>
</comment>
<evidence type="ECO:0000313" key="11">
    <source>
        <dbReference type="Proteomes" id="UP000596742"/>
    </source>
</evidence>
<name>A0A8B6GAD4_MYTGA</name>
<dbReference type="InterPro" id="IPR006585">
    <property type="entry name" value="FTP1"/>
</dbReference>
<accession>A0A8B6GAD4</accession>
<evidence type="ECO:0000256" key="7">
    <source>
        <dbReference type="ARBA" id="ARBA00023157"/>
    </source>
</evidence>
<comment type="function">
    <text evidence="1">Acts as a defensive agent. Recognizes blood group fucosylated oligosaccharides including A, B, H and Lewis B-type antigens. Does not recognize Lewis A antigen and has low affinity for monovalent haptens.</text>
</comment>
<comment type="similarity">
    <text evidence="2">Belongs to the fucolectin family.</text>
</comment>
<gene>
    <name evidence="10" type="ORF">MGAL_10B070736</name>
</gene>
<dbReference type="GO" id="GO:0046872">
    <property type="term" value="F:metal ion binding"/>
    <property type="evidence" value="ECO:0007669"/>
    <property type="project" value="UniProtKB-KW"/>
</dbReference>
<keyword evidence="6" id="KW-0106">Calcium</keyword>
<dbReference type="SUPFAM" id="SSF49785">
    <property type="entry name" value="Galactose-binding domain-like"/>
    <property type="match status" value="1"/>
</dbReference>
<proteinExistence type="inferred from homology"/>
<dbReference type="Pfam" id="PF22633">
    <property type="entry name" value="F5_F8_type_C_2"/>
    <property type="match status" value="1"/>
</dbReference>
<dbReference type="PANTHER" id="PTHR45713">
    <property type="entry name" value="FTP DOMAIN-CONTAINING PROTEIN"/>
    <property type="match status" value="1"/>
</dbReference>
<feature type="signal peptide" evidence="8">
    <location>
        <begin position="1"/>
        <end position="25"/>
    </location>
</feature>
<evidence type="ECO:0000259" key="9">
    <source>
        <dbReference type="SMART" id="SM00607"/>
    </source>
</evidence>
<dbReference type="InterPro" id="IPR008979">
    <property type="entry name" value="Galactose-bd-like_sf"/>
</dbReference>
<dbReference type="Proteomes" id="UP000596742">
    <property type="component" value="Unassembled WGS sequence"/>
</dbReference>
<feature type="domain" description="Fucolectin tachylectin-4 pentraxin-1" evidence="9">
    <location>
        <begin position="79"/>
        <end position="223"/>
    </location>
</feature>
<evidence type="ECO:0000256" key="8">
    <source>
        <dbReference type="SAM" id="SignalP"/>
    </source>
</evidence>
<feature type="chain" id="PRO_5032838608" description="Fucolectin tachylectin-4 pentraxin-1 domain-containing protein" evidence="8">
    <location>
        <begin position="26"/>
        <end position="224"/>
    </location>
</feature>
<evidence type="ECO:0000256" key="4">
    <source>
        <dbReference type="ARBA" id="ARBA00022723"/>
    </source>
</evidence>
<keyword evidence="5" id="KW-0430">Lectin</keyword>
<keyword evidence="11" id="KW-1185">Reference proteome</keyword>
<evidence type="ECO:0000313" key="10">
    <source>
        <dbReference type="EMBL" id="VDI61192.1"/>
    </source>
</evidence>
<keyword evidence="4" id="KW-0479">Metal-binding</keyword>
<organism evidence="10 11">
    <name type="scientific">Mytilus galloprovincialis</name>
    <name type="common">Mediterranean mussel</name>
    <dbReference type="NCBI Taxonomy" id="29158"/>
    <lineage>
        <taxon>Eukaryota</taxon>
        <taxon>Metazoa</taxon>
        <taxon>Spiralia</taxon>
        <taxon>Lophotrochozoa</taxon>
        <taxon>Mollusca</taxon>
        <taxon>Bivalvia</taxon>
        <taxon>Autobranchia</taxon>
        <taxon>Pteriomorphia</taxon>
        <taxon>Mytilida</taxon>
        <taxon>Mytiloidea</taxon>
        <taxon>Mytilidae</taxon>
        <taxon>Mytilinae</taxon>
        <taxon>Mytilus</taxon>
    </lineage>
</organism>
<evidence type="ECO:0000256" key="6">
    <source>
        <dbReference type="ARBA" id="ARBA00022837"/>
    </source>
</evidence>
<dbReference type="InterPro" id="IPR051941">
    <property type="entry name" value="BG_Antigen-Binding_Lectin"/>
</dbReference>
<keyword evidence="7" id="KW-1015">Disulfide bond</keyword>
<sequence>MLQYSVIGTLIVVGSLLSVYTQSSGCHITISGNSAEDFKKCDDLNFQKMMDFVNATKQTQILQDVLVKNCQGRKSEKCVEDVAHKKPTGQSSTYSPTAQYNSSHGVDRLIPSGIVYMVVTNRERNPFWWVNLGREYLVERVEIWNRKDCSSCAERTRNMDVTVGPTLNEMKLCAHYKGPSQTGEHLVLGCTKRMRGRYVKLQIQRTDYLNFLEVKVFALKTCSN</sequence>
<protein>
    <recommendedName>
        <fullName evidence="9">Fucolectin tachylectin-4 pentraxin-1 domain-containing protein</fullName>
    </recommendedName>
</protein>
<dbReference type="GO" id="GO:0001868">
    <property type="term" value="P:regulation of complement activation, lectin pathway"/>
    <property type="evidence" value="ECO:0007669"/>
    <property type="project" value="UniProtKB-ARBA"/>
</dbReference>
<comment type="subunit">
    <text evidence="3">Homotrimer.</text>
</comment>
<dbReference type="GO" id="GO:0042806">
    <property type="term" value="F:fucose binding"/>
    <property type="evidence" value="ECO:0007669"/>
    <property type="project" value="UniProtKB-ARBA"/>
</dbReference>
<dbReference type="GO" id="GO:0010185">
    <property type="term" value="P:regulation of cellular defense response"/>
    <property type="evidence" value="ECO:0007669"/>
    <property type="project" value="UniProtKB-ARBA"/>
</dbReference>
<keyword evidence="8" id="KW-0732">Signal</keyword>
<dbReference type="OrthoDB" id="6137108at2759"/>
<evidence type="ECO:0000256" key="2">
    <source>
        <dbReference type="ARBA" id="ARBA00010147"/>
    </source>
</evidence>
<dbReference type="EMBL" id="UYJE01008113">
    <property type="protein sequence ID" value="VDI61192.1"/>
    <property type="molecule type" value="Genomic_DNA"/>
</dbReference>